<dbReference type="EMBL" id="CP025583">
    <property type="protein sequence ID" value="AUM75739.1"/>
    <property type="molecule type" value="Genomic_DNA"/>
</dbReference>
<dbReference type="GO" id="GO:0005886">
    <property type="term" value="C:plasma membrane"/>
    <property type="evidence" value="ECO:0007669"/>
    <property type="project" value="InterPro"/>
</dbReference>
<dbReference type="OrthoDB" id="9816387at2"/>
<evidence type="ECO:0000313" key="2">
    <source>
        <dbReference type="EMBL" id="AUM75739.1"/>
    </source>
</evidence>
<proteinExistence type="predicted"/>
<feature type="domain" description="Anti-sigma K factor RskA C-terminal" evidence="1">
    <location>
        <begin position="97"/>
        <end position="223"/>
    </location>
</feature>
<dbReference type="Proteomes" id="UP000234882">
    <property type="component" value="Chromosome"/>
</dbReference>
<reference evidence="3" key="1">
    <citation type="submission" date="2017-12" db="EMBL/GenBank/DDBJ databases">
        <title>Genomic analysis of Paracoccus sp. CBA4604.</title>
        <authorList>
            <person name="Roh S.W."/>
            <person name="Kim J.Y."/>
            <person name="Kim J.S."/>
        </authorList>
    </citation>
    <scope>NUCLEOTIDE SEQUENCE [LARGE SCALE GENOMIC DNA]</scope>
    <source>
        <strain evidence="3">CBA4604</strain>
    </source>
</reference>
<dbReference type="GO" id="GO:0006417">
    <property type="term" value="P:regulation of translation"/>
    <property type="evidence" value="ECO:0007669"/>
    <property type="project" value="TreeGrafter"/>
</dbReference>
<dbReference type="Pfam" id="PF10099">
    <property type="entry name" value="RskA_C"/>
    <property type="match status" value="1"/>
</dbReference>
<evidence type="ECO:0000259" key="1">
    <source>
        <dbReference type="Pfam" id="PF10099"/>
    </source>
</evidence>
<dbReference type="PANTHER" id="PTHR37461">
    <property type="entry name" value="ANTI-SIGMA-K FACTOR RSKA"/>
    <property type="match status" value="1"/>
</dbReference>
<sequence>MQPSDSDIATAGEYVLGTLPQPERQEFARRLETDEALQHQVRLWQTQFSPLTDEVTAVPVPQHVWAGLQARLFSDTATPGQTGVPRFWRWLGIGSALVAASLLAVVLLDPLSTIGPQAPADERLWVSDMVSQDGEIRLAALYDEDKGEMRVSVGGQAPGEGRDWELWLIKDEMAPISLGVMPRQGTAAMPIPDELRALVADATLAITDEPAGGSPQGVATGPVVAAAQLRRI</sequence>
<dbReference type="PANTHER" id="PTHR37461:SF1">
    <property type="entry name" value="ANTI-SIGMA-K FACTOR RSKA"/>
    <property type="match status" value="1"/>
</dbReference>
<dbReference type="KEGG" id="paru:CYR75_14685"/>
<evidence type="ECO:0000313" key="3">
    <source>
        <dbReference type="Proteomes" id="UP000234882"/>
    </source>
</evidence>
<dbReference type="GO" id="GO:0016989">
    <property type="term" value="F:sigma factor antagonist activity"/>
    <property type="evidence" value="ECO:0007669"/>
    <property type="project" value="TreeGrafter"/>
</dbReference>
<dbReference type="InterPro" id="IPR018764">
    <property type="entry name" value="RskA_C"/>
</dbReference>
<gene>
    <name evidence="2" type="ORF">CYR75_14685</name>
</gene>
<keyword evidence="3" id="KW-1185">Reference proteome</keyword>
<dbReference type="AlphaFoldDB" id="A0A2K9MJB1"/>
<accession>A0A2K9MJB1</accession>
<dbReference type="InterPro" id="IPR051474">
    <property type="entry name" value="Anti-sigma-K/W_factor"/>
</dbReference>
<name>A0A2K9MJB1_9RHOB</name>
<protein>
    <recommendedName>
        <fullName evidence="1">Anti-sigma K factor RskA C-terminal domain-containing protein</fullName>
    </recommendedName>
</protein>
<organism evidence="2 3">
    <name type="scientific">Paracoccus jeotgali</name>
    <dbReference type="NCBI Taxonomy" id="2065379"/>
    <lineage>
        <taxon>Bacteria</taxon>
        <taxon>Pseudomonadati</taxon>
        <taxon>Pseudomonadota</taxon>
        <taxon>Alphaproteobacteria</taxon>
        <taxon>Rhodobacterales</taxon>
        <taxon>Paracoccaceae</taxon>
        <taxon>Paracoccus</taxon>
    </lineage>
</organism>